<dbReference type="InterPro" id="IPR038430">
    <property type="entry name" value="NDAH_ubi_oxred_su3_sf"/>
</dbReference>
<dbReference type="Gene3D" id="1.20.58.1610">
    <property type="entry name" value="NADH:ubiquinone/plastoquinone oxidoreductase, chain 3"/>
    <property type="match status" value="1"/>
</dbReference>
<dbReference type="PANTHER" id="PTHR11058">
    <property type="entry name" value="NADH-UBIQUINONE OXIDOREDUCTASE CHAIN 3"/>
    <property type="match status" value="1"/>
</dbReference>
<gene>
    <name evidence="8" type="ORF">MNBD_DELTA02-359</name>
</gene>
<sequence>MLLTYVPVLFMTGFITVMAVGVLFVSSLVRPKNPYAEKLTSWECGIDSKGESNTGHYKVHFFVIAILFILFDVETLFLFPWAVILGDKSISTLAFIEMFVFIGILSVGLIYAWGKGALEWL</sequence>
<feature type="transmembrane region" description="Helical" evidence="7">
    <location>
        <begin position="59"/>
        <end position="84"/>
    </location>
</feature>
<evidence type="ECO:0000256" key="2">
    <source>
        <dbReference type="ARBA" id="ARBA00008472"/>
    </source>
</evidence>
<keyword evidence="5 7" id="KW-1133">Transmembrane helix</keyword>
<evidence type="ECO:0000256" key="5">
    <source>
        <dbReference type="ARBA" id="ARBA00022989"/>
    </source>
</evidence>
<dbReference type="InterPro" id="IPR000440">
    <property type="entry name" value="NADH_UbQ/plastoQ_OxRdtase_su3"/>
</dbReference>
<evidence type="ECO:0000256" key="7">
    <source>
        <dbReference type="SAM" id="Phobius"/>
    </source>
</evidence>
<feature type="transmembrane region" description="Helical" evidence="7">
    <location>
        <begin position="90"/>
        <end position="113"/>
    </location>
</feature>
<keyword evidence="8" id="KW-0560">Oxidoreductase</keyword>
<evidence type="ECO:0000256" key="6">
    <source>
        <dbReference type="ARBA" id="ARBA00023136"/>
    </source>
</evidence>
<dbReference type="AlphaFoldDB" id="A0A3B0V945"/>
<dbReference type="HAMAP" id="MF_01394">
    <property type="entry name" value="NDH1_NuoA"/>
    <property type="match status" value="1"/>
</dbReference>
<keyword evidence="4 7" id="KW-0812">Transmembrane</keyword>
<evidence type="ECO:0000313" key="8">
    <source>
        <dbReference type="EMBL" id="VAW34657.1"/>
    </source>
</evidence>
<keyword evidence="3" id="KW-0813">Transport</keyword>
<protein>
    <submittedName>
        <fullName evidence="8">NADH ubiquinone oxidoreductase chain A</fullName>
        <ecNumber evidence="8">1.6.5.3</ecNumber>
    </submittedName>
</protein>
<organism evidence="8">
    <name type="scientific">hydrothermal vent metagenome</name>
    <dbReference type="NCBI Taxonomy" id="652676"/>
    <lineage>
        <taxon>unclassified sequences</taxon>
        <taxon>metagenomes</taxon>
        <taxon>ecological metagenomes</taxon>
    </lineage>
</organism>
<dbReference type="InterPro" id="IPR023043">
    <property type="entry name" value="NAD(P)H_OxRDtase_bac/plastid"/>
</dbReference>
<proteinExistence type="inferred from homology"/>
<evidence type="ECO:0000256" key="1">
    <source>
        <dbReference type="ARBA" id="ARBA00004141"/>
    </source>
</evidence>
<dbReference type="GO" id="GO:0030964">
    <property type="term" value="C:NADH dehydrogenase complex"/>
    <property type="evidence" value="ECO:0007669"/>
    <property type="project" value="TreeGrafter"/>
</dbReference>
<dbReference type="GO" id="GO:0008137">
    <property type="term" value="F:NADH dehydrogenase (ubiquinone) activity"/>
    <property type="evidence" value="ECO:0007669"/>
    <property type="project" value="InterPro"/>
</dbReference>
<dbReference type="GO" id="GO:0016651">
    <property type="term" value="F:oxidoreductase activity, acting on NAD(P)H"/>
    <property type="evidence" value="ECO:0007669"/>
    <property type="project" value="InterPro"/>
</dbReference>
<keyword evidence="8" id="KW-0830">Ubiquinone</keyword>
<accession>A0A3B0V945</accession>
<dbReference type="EMBL" id="UOEZ01000006">
    <property type="protein sequence ID" value="VAW34657.1"/>
    <property type="molecule type" value="Genomic_DNA"/>
</dbReference>
<feature type="transmembrane region" description="Helical" evidence="7">
    <location>
        <begin position="6"/>
        <end position="29"/>
    </location>
</feature>
<evidence type="ECO:0000256" key="4">
    <source>
        <dbReference type="ARBA" id="ARBA00022692"/>
    </source>
</evidence>
<reference evidence="8" key="1">
    <citation type="submission" date="2018-06" db="EMBL/GenBank/DDBJ databases">
        <authorList>
            <person name="Zhirakovskaya E."/>
        </authorList>
    </citation>
    <scope>NUCLEOTIDE SEQUENCE</scope>
</reference>
<keyword evidence="6 7" id="KW-0472">Membrane</keyword>
<comment type="subcellular location">
    <subcellularLocation>
        <location evidence="1">Membrane</location>
        <topology evidence="1">Multi-pass membrane protein</topology>
    </subcellularLocation>
</comment>
<dbReference type="EC" id="1.6.5.3" evidence="8"/>
<dbReference type="Pfam" id="PF00507">
    <property type="entry name" value="Oxidored_q4"/>
    <property type="match status" value="1"/>
</dbReference>
<name>A0A3B0V945_9ZZZZ</name>
<evidence type="ECO:0000256" key="3">
    <source>
        <dbReference type="ARBA" id="ARBA00022448"/>
    </source>
</evidence>
<dbReference type="PANTHER" id="PTHR11058:SF9">
    <property type="entry name" value="NADH-UBIQUINONE OXIDOREDUCTASE CHAIN 3"/>
    <property type="match status" value="1"/>
</dbReference>
<comment type="similarity">
    <text evidence="2">Belongs to the complex I subunit 3 family.</text>
</comment>